<protein>
    <submittedName>
        <fullName evidence="4">Na+/H+ antiporter</fullName>
    </submittedName>
</protein>
<reference evidence="2 3" key="2">
    <citation type="submission" date="2018-11" db="EMBL/GenBank/DDBJ databases">
        <authorList>
            <consortium name="Pathogen Informatics"/>
        </authorList>
    </citation>
    <scope>NUCLEOTIDE SEQUENCE [LARGE SCALE GENOMIC DNA]</scope>
</reference>
<feature type="region of interest" description="Disordered" evidence="1">
    <location>
        <begin position="1"/>
        <end position="26"/>
    </location>
</feature>
<reference evidence="4" key="1">
    <citation type="submission" date="2016-06" db="UniProtKB">
        <authorList>
            <consortium name="WormBaseParasite"/>
        </authorList>
    </citation>
    <scope>IDENTIFICATION</scope>
</reference>
<gene>
    <name evidence="2" type="ORF">GPUH_LOCUS134</name>
</gene>
<feature type="region of interest" description="Disordered" evidence="1">
    <location>
        <begin position="55"/>
        <end position="90"/>
    </location>
</feature>
<name>A0A183CUJ3_9BILA</name>
<evidence type="ECO:0000313" key="2">
    <source>
        <dbReference type="EMBL" id="VDK27456.1"/>
    </source>
</evidence>
<dbReference type="AlphaFoldDB" id="A0A183CUJ3"/>
<feature type="compositionally biased region" description="Low complexity" evidence="1">
    <location>
        <begin position="9"/>
        <end position="24"/>
    </location>
</feature>
<dbReference type="Proteomes" id="UP000271098">
    <property type="component" value="Unassembled WGS sequence"/>
</dbReference>
<organism evidence="4">
    <name type="scientific">Gongylonema pulchrum</name>
    <dbReference type="NCBI Taxonomy" id="637853"/>
    <lineage>
        <taxon>Eukaryota</taxon>
        <taxon>Metazoa</taxon>
        <taxon>Ecdysozoa</taxon>
        <taxon>Nematoda</taxon>
        <taxon>Chromadorea</taxon>
        <taxon>Rhabditida</taxon>
        <taxon>Spirurina</taxon>
        <taxon>Spiruromorpha</taxon>
        <taxon>Spiruroidea</taxon>
        <taxon>Gongylonematidae</taxon>
        <taxon>Gongylonema</taxon>
    </lineage>
</organism>
<proteinExistence type="predicted"/>
<evidence type="ECO:0000313" key="4">
    <source>
        <dbReference type="WBParaSite" id="GPUH_0000013301-mRNA-1"/>
    </source>
</evidence>
<keyword evidence="3" id="KW-1185">Reference proteome</keyword>
<dbReference type="EMBL" id="UYRT01000093">
    <property type="protein sequence ID" value="VDK27456.1"/>
    <property type="molecule type" value="Genomic_DNA"/>
</dbReference>
<dbReference type="OrthoDB" id="5877606at2759"/>
<accession>A0A183CUJ3</accession>
<evidence type="ECO:0000256" key="1">
    <source>
        <dbReference type="SAM" id="MobiDB-lite"/>
    </source>
</evidence>
<feature type="compositionally biased region" description="Low complexity" evidence="1">
    <location>
        <begin position="66"/>
        <end position="76"/>
    </location>
</feature>
<evidence type="ECO:0000313" key="3">
    <source>
        <dbReference type="Proteomes" id="UP000271098"/>
    </source>
</evidence>
<sequence length="173" mass="19039">PHPRERFSSRASVTSSASCSITGSFPDPDYRVISLHDKPKPGKLADFIPEVERKARIGSSFDQDDGASAYSSSFSRRGSDVDGTIDEDGEAPRVLRNYDVVPVRSVTTSPIQHKISYWMKKDEEATMSLPRNISGGEYRRNGFVVPQSRPVAASATNISEIQVMVENEKTAES</sequence>
<dbReference type="WBParaSite" id="GPUH_0000013301-mRNA-1">
    <property type="protein sequence ID" value="GPUH_0000013301-mRNA-1"/>
    <property type="gene ID" value="GPUH_0000013301"/>
</dbReference>